<name>A0A1L9VXM3_ASPGL</name>
<organism evidence="1 2">
    <name type="scientific">Aspergillus glaucus CBS 516.65</name>
    <dbReference type="NCBI Taxonomy" id="1160497"/>
    <lineage>
        <taxon>Eukaryota</taxon>
        <taxon>Fungi</taxon>
        <taxon>Dikarya</taxon>
        <taxon>Ascomycota</taxon>
        <taxon>Pezizomycotina</taxon>
        <taxon>Eurotiomycetes</taxon>
        <taxon>Eurotiomycetidae</taxon>
        <taxon>Eurotiales</taxon>
        <taxon>Aspergillaceae</taxon>
        <taxon>Aspergillus</taxon>
        <taxon>Aspergillus subgen. Aspergillus</taxon>
    </lineage>
</organism>
<accession>A0A1L9VXM3</accession>
<dbReference type="Proteomes" id="UP000184300">
    <property type="component" value="Unassembled WGS sequence"/>
</dbReference>
<dbReference type="GeneID" id="34460355"/>
<dbReference type="RefSeq" id="XP_022405303.1">
    <property type="nucleotide sequence ID" value="XM_022544094.1"/>
</dbReference>
<evidence type="ECO:0000313" key="1">
    <source>
        <dbReference type="EMBL" id="OJJ88627.1"/>
    </source>
</evidence>
<keyword evidence="2" id="KW-1185">Reference proteome</keyword>
<evidence type="ECO:0000313" key="2">
    <source>
        <dbReference type="Proteomes" id="UP000184300"/>
    </source>
</evidence>
<dbReference type="AlphaFoldDB" id="A0A1L9VXM3"/>
<sequence>MNSDDGCPKWFKRECEDNLDDLRQRKGTDVDRPDHVARREQVYAQPPLRERWEYYQDLLRQQNNVLAAESDEDAFLYGVKQFPAPRKVPWFSHCDARARDRSSMEGFSGHWAKQKIWGLERRRMHLSLTLTALVLDGTS</sequence>
<reference evidence="2" key="1">
    <citation type="journal article" date="2017" name="Genome Biol.">
        <title>Comparative genomics reveals high biological diversity and specific adaptations in the industrially and medically important fungal genus Aspergillus.</title>
        <authorList>
            <person name="de Vries R.P."/>
            <person name="Riley R."/>
            <person name="Wiebenga A."/>
            <person name="Aguilar-Osorio G."/>
            <person name="Amillis S."/>
            <person name="Uchima C.A."/>
            <person name="Anderluh G."/>
            <person name="Asadollahi M."/>
            <person name="Askin M."/>
            <person name="Barry K."/>
            <person name="Battaglia E."/>
            <person name="Bayram O."/>
            <person name="Benocci T."/>
            <person name="Braus-Stromeyer S.A."/>
            <person name="Caldana C."/>
            <person name="Canovas D."/>
            <person name="Cerqueira G.C."/>
            <person name="Chen F."/>
            <person name="Chen W."/>
            <person name="Choi C."/>
            <person name="Clum A."/>
            <person name="Dos Santos R.A."/>
            <person name="Damasio A.R."/>
            <person name="Diallinas G."/>
            <person name="Emri T."/>
            <person name="Fekete E."/>
            <person name="Flipphi M."/>
            <person name="Freyberg S."/>
            <person name="Gallo A."/>
            <person name="Gournas C."/>
            <person name="Habgood R."/>
            <person name="Hainaut M."/>
            <person name="Harispe M.L."/>
            <person name="Henrissat B."/>
            <person name="Hilden K.S."/>
            <person name="Hope R."/>
            <person name="Hossain A."/>
            <person name="Karabika E."/>
            <person name="Karaffa L."/>
            <person name="Karanyi Z."/>
            <person name="Krasevec N."/>
            <person name="Kuo A."/>
            <person name="Kusch H."/>
            <person name="LaButti K."/>
            <person name="Lagendijk E.L."/>
            <person name="Lapidus A."/>
            <person name="Levasseur A."/>
            <person name="Lindquist E."/>
            <person name="Lipzen A."/>
            <person name="Logrieco A.F."/>
            <person name="MacCabe A."/>
            <person name="Maekelae M.R."/>
            <person name="Malavazi I."/>
            <person name="Melin P."/>
            <person name="Meyer V."/>
            <person name="Mielnichuk N."/>
            <person name="Miskei M."/>
            <person name="Molnar A.P."/>
            <person name="Mule G."/>
            <person name="Ngan C.Y."/>
            <person name="Orejas M."/>
            <person name="Orosz E."/>
            <person name="Ouedraogo J.P."/>
            <person name="Overkamp K.M."/>
            <person name="Park H.-S."/>
            <person name="Perrone G."/>
            <person name="Piumi F."/>
            <person name="Punt P.J."/>
            <person name="Ram A.F."/>
            <person name="Ramon A."/>
            <person name="Rauscher S."/>
            <person name="Record E."/>
            <person name="Riano-Pachon D.M."/>
            <person name="Robert V."/>
            <person name="Roehrig J."/>
            <person name="Ruller R."/>
            <person name="Salamov A."/>
            <person name="Salih N.S."/>
            <person name="Samson R.A."/>
            <person name="Sandor E."/>
            <person name="Sanguinetti M."/>
            <person name="Schuetze T."/>
            <person name="Sepcic K."/>
            <person name="Shelest E."/>
            <person name="Sherlock G."/>
            <person name="Sophianopoulou V."/>
            <person name="Squina F.M."/>
            <person name="Sun H."/>
            <person name="Susca A."/>
            <person name="Todd R.B."/>
            <person name="Tsang A."/>
            <person name="Unkles S.E."/>
            <person name="van de Wiele N."/>
            <person name="van Rossen-Uffink D."/>
            <person name="Oliveira J.V."/>
            <person name="Vesth T.C."/>
            <person name="Visser J."/>
            <person name="Yu J.-H."/>
            <person name="Zhou M."/>
            <person name="Andersen M.R."/>
            <person name="Archer D.B."/>
            <person name="Baker S.E."/>
            <person name="Benoit I."/>
            <person name="Brakhage A.A."/>
            <person name="Braus G.H."/>
            <person name="Fischer R."/>
            <person name="Frisvad J.C."/>
            <person name="Goldman G.H."/>
            <person name="Houbraken J."/>
            <person name="Oakley B."/>
            <person name="Pocsi I."/>
            <person name="Scazzocchio C."/>
            <person name="Seiboth B."/>
            <person name="vanKuyk P.A."/>
            <person name="Wortman J."/>
            <person name="Dyer P.S."/>
            <person name="Grigoriev I.V."/>
        </authorList>
    </citation>
    <scope>NUCLEOTIDE SEQUENCE [LARGE SCALE GENOMIC DNA]</scope>
    <source>
        <strain evidence="2">CBS 516.65</strain>
    </source>
</reference>
<protein>
    <submittedName>
        <fullName evidence="1">Uncharacterized protein</fullName>
    </submittedName>
</protein>
<dbReference type="OrthoDB" id="5422579at2759"/>
<dbReference type="STRING" id="1160497.A0A1L9VXM3"/>
<dbReference type="VEuPathDB" id="FungiDB:ASPGLDRAFT_31751"/>
<dbReference type="EMBL" id="KV878889">
    <property type="protein sequence ID" value="OJJ88627.1"/>
    <property type="molecule type" value="Genomic_DNA"/>
</dbReference>
<proteinExistence type="predicted"/>
<gene>
    <name evidence="1" type="ORF">ASPGLDRAFT_31751</name>
</gene>